<gene>
    <name evidence="1" type="ORF">AZI87_05630</name>
</gene>
<sequence length="177" mass="19462">MLKVAGLAVLVLLVAFLGYVSTREGKFKYVRSDLIKAPKDKIYPYISDLKLGGEWSPYEKADPTMKKSFSGPEAGVGATMSFEGNDQSGSGKIEIVKLTPQETVELKLTMIKPMHAENLVTYTLTSEGDATRFTWSMEGDGGFMGKLVHVFIDVEKMVGDQFVQGIQNLKTLVEAKN</sequence>
<protein>
    <recommendedName>
        <fullName evidence="3">Polyketide cyclase</fullName>
    </recommendedName>
</protein>
<dbReference type="SUPFAM" id="SSF55961">
    <property type="entry name" value="Bet v1-like"/>
    <property type="match status" value="1"/>
</dbReference>
<proteinExistence type="predicted"/>
<reference evidence="1 2" key="1">
    <citation type="submission" date="2016-03" db="EMBL/GenBank/DDBJ databases">
        <authorList>
            <person name="Ploux O."/>
        </authorList>
    </citation>
    <scope>NUCLEOTIDE SEQUENCE [LARGE SCALE GENOMIC DNA]</scope>
    <source>
        <strain evidence="1 2">EC13</strain>
    </source>
</reference>
<dbReference type="EMBL" id="LUKD01000001">
    <property type="protein sequence ID" value="KYG68710.1"/>
    <property type="molecule type" value="Genomic_DNA"/>
</dbReference>
<dbReference type="AlphaFoldDB" id="A0A162GQK7"/>
<evidence type="ECO:0008006" key="3">
    <source>
        <dbReference type="Google" id="ProtNLM"/>
    </source>
</evidence>
<dbReference type="InterPro" id="IPR019587">
    <property type="entry name" value="Polyketide_cyclase/dehydratase"/>
</dbReference>
<accession>A0A162GQK7</accession>
<organism evidence="1 2">
    <name type="scientific">Bdellovibrio bacteriovorus</name>
    <dbReference type="NCBI Taxonomy" id="959"/>
    <lineage>
        <taxon>Bacteria</taxon>
        <taxon>Pseudomonadati</taxon>
        <taxon>Bdellovibrionota</taxon>
        <taxon>Bdellovibrionia</taxon>
        <taxon>Bdellovibrionales</taxon>
        <taxon>Pseudobdellovibrionaceae</taxon>
        <taxon>Bdellovibrio</taxon>
    </lineage>
</organism>
<comment type="caution">
    <text evidence="1">The sequence shown here is derived from an EMBL/GenBank/DDBJ whole genome shotgun (WGS) entry which is preliminary data.</text>
</comment>
<evidence type="ECO:0000313" key="1">
    <source>
        <dbReference type="EMBL" id="KYG68710.1"/>
    </source>
</evidence>
<dbReference type="CDD" id="cd07818">
    <property type="entry name" value="SRPBCC_1"/>
    <property type="match status" value="1"/>
</dbReference>
<dbReference type="InterPro" id="IPR023393">
    <property type="entry name" value="START-like_dom_sf"/>
</dbReference>
<dbReference type="RefSeq" id="WP_063205404.1">
    <property type="nucleotide sequence ID" value="NZ_LUKD01000001.1"/>
</dbReference>
<dbReference type="Proteomes" id="UP000075799">
    <property type="component" value="Unassembled WGS sequence"/>
</dbReference>
<name>A0A162GQK7_BDEBC</name>
<dbReference type="OrthoDB" id="5293607at2"/>
<dbReference type="Pfam" id="PF10604">
    <property type="entry name" value="Polyketide_cyc2"/>
    <property type="match status" value="1"/>
</dbReference>
<dbReference type="Gene3D" id="3.30.530.20">
    <property type="match status" value="1"/>
</dbReference>
<evidence type="ECO:0000313" key="2">
    <source>
        <dbReference type="Proteomes" id="UP000075799"/>
    </source>
</evidence>